<dbReference type="AlphaFoldDB" id="A0A975YHQ9"/>
<proteinExistence type="predicted"/>
<dbReference type="EMBL" id="CP078073">
    <property type="protein sequence ID" value="QXL89829.1"/>
    <property type="molecule type" value="Genomic_DNA"/>
</dbReference>
<organism evidence="3">
    <name type="scientific">Gymnodinialimonas phycosphaerae</name>
    <dbReference type="NCBI Taxonomy" id="2841589"/>
    <lineage>
        <taxon>Bacteria</taxon>
        <taxon>Pseudomonadati</taxon>
        <taxon>Pseudomonadota</taxon>
        <taxon>Alphaproteobacteria</taxon>
        <taxon>Rhodobacterales</taxon>
        <taxon>Paracoccaceae</taxon>
        <taxon>Gymnodinialimonas</taxon>
    </lineage>
</organism>
<keyword evidence="1" id="KW-0472">Membrane</keyword>
<keyword evidence="1" id="KW-0812">Transmembrane</keyword>
<reference evidence="3 4" key="1">
    <citation type="submission" date="2021-07" db="EMBL/GenBank/DDBJ databases">
        <title>Karlodiniumbacter phycospheric gen. nov., sp. nov., a phycosphere bacterium isolated from karlodinium veneficum.</title>
        <authorList>
            <person name="Peng Y."/>
            <person name="Jiang L."/>
            <person name="Lee J."/>
        </authorList>
    </citation>
    <scope>NUCLEOTIDE SEQUENCE</scope>
    <source>
        <strain evidence="3 4">N5</strain>
    </source>
</reference>
<gene>
    <name evidence="3" type="ORF">KUL25_10145</name>
</gene>
<dbReference type="Pfam" id="PF10881">
    <property type="entry name" value="DUF2726"/>
    <property type="match status" value="1"/>
</dbReference>
<evidence type="ECO:0000313" key="3">
    <source>
        <dbReference type="EMBL" id="QXL89829.1"/>
    </source>
</evidence>
<evidence type="ECO:0000313" key="4">
    <source>
        <dbReference type="Proteomes" id="UP000693972"/>
    </source>
</evidence>
<feature type="transmembrane region" description="Helical" evidence="1">
    <location>
        <begin position="6"/>
        <end position="26"/>
    </location>
</feature>
<dbReference type="InterPro" id="IPR024402">
    <property type="entry name" value="DUF2726"/>
</dbReference>
<dbReference type="Proteomes" id="UP000693972">
    <property type="component" value="Unassembled WGS sequence"/>
</dbReference>
<name>A0A975YHQ9_9RHOB</name>
<sequence length="187" mass="20744">MALVQSIPIFPGFWALLGVILLLGLFTGKGRRSAPASLRRTLRSIRRAPLTPQLVLNQSERKVHRELSHIVAESRAHTLLSQVSMGEFLRQDGQQTSRATWQTVFNAFNAKRVDFLIVDADWLPIFVIEYQGSGHFQGNARDRDAIKRAVCDRAGIAFIEVVSSGLSAAQARDLRQGLTQHSVLAAE</sequence>
<keyword evidence="1" id="KW-1133">Transmembrane helix</keyword>
<evidence type="ECO:0000259" key="2">
    <source>
        <dbReference type="Pfam" id="PF10881"/>
    </source>
</evidence>
<keyword evidence="4" id="KW-1185">Reference proteome</keyword>
<dbReference type="RefSeq" id="WP_257892848.1">
    <property type="nucleotide sequence ID" value="NZ_JAIMBW010000001.1"/>
</dbReference>
<dbReference type="EMBL" id="JAIMBW010000001">
    <property type="protein sequence ID" value="MBY4893125.1"/>
    <property type="molecule type" value="Genomic_DNA"/>
</dbReference>
<evidence type="ECO:0000256" key="1">
    <source>
        <dbReference type="SAM" id="Phobius"/>
    </source>
</evidence>
<feature type="domain" description="DUF2726" evidence="2">
    <location>
        <begin position="55"/>
        <end position="164"/>
    </location>
</feature>
<protein>
    <submittedName>
        <fullName evidence="3">DUF2726 domain-containing protein</fullName>
    </submittedName>
</protein>
<accession>A0A975YHQ9</accession>